<dbReference type="GO" id="GO:0042026">
    <property type="term" value="P:protein refolding"/>
    <property type="evidence" value="ECO:0007669"/>
    <property type="project" value="TreeGrafter"/>
</dbReference>
<proteinExistence type="predicted"/>
<accession>A0A1I3CD52</accession>
<dbReference type="PANTHER" id="PTHR43096">
    <property type="entry name" value="DNAJ HOMOLOG 1, MITOCHONDRIAL-RELATED"/>
    <property type="match status" value="1"/>
</dbReference>
<dbReference type="GO" id="GO:0005737">
    <property type="term" value="C:cytoplasm"/>
    <property type="evidence" value="ECO:0007669"/>
    <property type="project" value="TreeGrafter"/>
</dbReference>
<evidence type="ECO:0000313" key="4">
    <source>
        <dbReference type="EMBL" id="SFH72462.1"/>
    </source>
</evidence>
<dbReference type="STRING" id="34004.SAMN04488021_13014"/>
<dbReference type="RefSeq" id="WP_074969364.1">
    <property type="nucleotide sequence ID" value="NZ_FOPU01000030.1"/>
</dbReference>
<dbReference type="SUPFAM" id="SSF46565">
    <property type="entry name" value="Chaperone J-domain"/>
    <property type="match status" value="1"/>
</dbReference>
<dbReference type="Proteomes" id="UP000183635">
    <property type="component" value="Unassembled WGS sequence"/>
</dbReference>
<keyword evidence="1" id="KW-0143">Chaperone</keyword>
<evidence type="ECO:0000259" key="3">
    <source>
        <dbReference type="PROSITE" id="PS50076"/>
    </source>
</evidence>
<dbReference type="PRINTS" id="PR00625">
    <property type="entry name" value="JDOMAIN"/>
</dbReference>
<dbReference type="FunFam" id="2.60.260.20:FF:000013">
    <property type="entry name" value="DnaJ subfamily B member 11"/>
    <property type="match status" value="1"/>
</dbReference>
<dbReference type="CDD" id="cd10747">
    <property type="entry name" value="DnaJ_C"/>
    <property type="match status" value="1"/>
</dbReference>
<dbReference type="AlphaFoldDB" id="A0A1I3CD52"/>
<dbReference type="InterPro" id="IPR018253">
    <property type="entry name" value="DnaJ_domain_CS"/>
</dbReference>
<dbReference type="Pfam" id="PF00226">
    <property type="entry name" value="DnaJ"/>
    <property type="match status" value="1"/>
</dbReference>
<dbReference type="InterPro" id="IPR008971">
    <property type="entry name" value="HSP40/DnaJ_pept-bd"/>
</dbReference>
<dbReference type="PANTHER" id="PTHR43096:SF52">
    <property type="entry name" value="DNAJ HOMOLOG 1, MITOCHONDRIAL-RELATED"/>
    <property type="match status" value="1"/>
</dbReference>
<dbReference type="InterPro" id="IPR001623">
    <property type="entry name" value="DnaJ_domain"/>
</dbReference>
<evidence type="ECO:0000256" key="2">
    <source>
        <dbReference type="SAM" id="MobiDB-lite"/>
    </source>
</evidence>
<feature type="domain" description="J" evidence="3">
    <location>
        <begin position="4"/>
        <end position="68"/>
    </location>
</feature>
<sequence>MADDPYKALGLNRNATQDEIKKAYRKIAKTDHPDLNPDPAAHERFKAASSAYDLLKDPEQRARFDKGEIDSQGQEQAQRHYYREYAEQGDNPYRQSHGFEDFSDVFSDLFGQRAQARRGGGAGGGGAGAGGARSFDMRGPDQRFTLEIDFMTAARGGSTRITMPDGSVLEVKIPEGAHDGQVIRLRGKGGPGMGEGEPGDALLTLIVAEDPEWKRDGDDVETTLPITIDQAVLGGKVEAQTIDGPVMLTIPRGASSGRKLRLKGRGLKGAGGKRGDQHVALKIVMPPKVDDELARFMEEWRQSHAYDPRRGK</sequence>
<feature type="compositionally biased region" description="Gly residues" evidence="2">
    <location>
        <begin position="118"/>
        <end position="131"/>
    </location>
</feature>
<reference evidence="4 5" key="1">
    <citation type="submission" date="2016-10" db="EMBL/GenBank/DDBJ databases">
        <authorList>
            <person name="de Groot N.N."/>
        </authorList>
    </citation>
    <scope>NUCLEOTIDE SEQUENCE [LARGE SCALE GENOMIC DNA]</scope>
    <source>
        <strain evidence="4 5">DSM 8537</strain>
    </source>
</reference>
<dbReference type="SMART" id="SM00271">
    <property type="entry name" value="DnaJ"/>
    <property type="match status" value="1"/>
</dbReference>
<dbReference type="Gene3D" id="1.10.287.110">
    <property type="entry name" value="DnaJ domain"/>
    <property type="match status" value="1"/>
</dbReference>
<organism evidence="4 5">
    <name type="scientific">Paracoccus aminovorans</name>
    <dbReference type="NCBI Taxonomy" id="34004"/>
    <lineage>
        <taxon>Bacteria</taxon>
        <taxon>Pseudomonadati</taxon>
        <taxon>Pseudomonadota</taxon>
        <taxon>Alphaproteobacteria</taxon>
        <taxon>Rhodobacterales</taxon>
        <taxon>Paracoccaceae</taxon>
        <taxon>Paracoccus</taxon>
    </lineage>
</organism>
<dbReference type="Gene3D" id="2.60.260.20">
    <property type="entry name" value="Urease metallochaperone UreE, N-terminal domain"/>
    <property type="match status" value="2"/>
</dbReference>
<dbReference type="EMBL" id="FOPU01000030">
    <property type="protein sequence ID" value="SFH72462.1"/>
    <property type="molecule type" value="Genomic_DNA"/>
</dbReference>
<dbReference type="Pfam" id="PF01556">
    <property type="entry name" value="DnaJ_C"/>
    <property type="match status" value="1"/>
</dbReference>
<evidence type="ECO:0000313" key="5">
    <source>
        <dbReference type="Proteomes" id="UP000183635"/>
    </source>
</evidence>
<dbReference type="PROSITE" id="PS50076">
    <property type="entry name" value="DNAJ_2"/>
    <property type="match status" value="1"/>
</dbReference>
<protein>
    <submittedName>
        <fullName evidence="4">DnaJ domain-containing protein</fullName>
    </submittedName>
</protein>
<keyword evidence="5" id="KW-1185">Reference proteome</keyword>
<dbReference type="PROSITE" id="PS00636">
    <property type="entry name" value="DNAJ_1"/>
    <property type="match status" value="1"/>
</dbReference>
<dbReference type="OrthoDB" id="9779889at2"/>
<evidence type="ECO:0000256" key="1">
    <source>
        <dbReference type="ARBA" id="ARBA00023186"/>
    </source>
</evidence>
<gene>
    <name evidence="4" type="ORF">SAMN04488021_13014</name>
</gene>
<dbReference type="InterPro" id="IPR002939">
    <property type="entry name" value="DnaJ_C"/>
</dbReference>
<name>A0A1I3CD52_9RHOB</name>
<dbReference type="CDD" id="cd06257">
    <property type="entry name" value="DnaJ"/>
    <property type="match status" value="1"/>
</dbReference>
<feature type="region of interest" description="Disordered" evidence="2">
    <location>
        <begin position="115"/>
        <end position="138"/>
    </location>
</feature>
<dbReference type="GO" id="GO:0051082">
    <property type="term" value="F:unfolded protein binding"/>
    <property type="evidence" value="ECO:0007669"/>
    <property type="project" value="InterPro"/>
</dbReference>
<dbReference type="SUPFAM" id="SSF49493">
    <property type="entry name" value="HSP40/DnaJ peptide-binding domain"/>
    <property type="match status" value="2"/>
</dbReference>
<dbReference type="InterPro" id="IPR036869">
    <property type="entry name" value="J_dom_sf"/>
</dbReference>